<feature type="compositionally biased region" description="Acidic residues" evidence="4">
    <location>
        <begin position="72"/>
        <end position="83"/>
    </location>
</feature>
<keyword evidence="3" id="KW-0378">Hydrolase</keyword>
<sequence>MYKRGGFTLGKVKPGADDQQQQRIVNNSGSSGLELPPPPPPAPTAPPAGPVASQPTPAKHQRALTAALAQAEDLDDDADDEPGDFGGRGGRGGGGRGGRGGGGGGAGVQLGTRRQLRGRDDDEDDEEEDDDYNDEDVDDGDIDEAEEEEEDDVVMGIGGGGSCHGGLLRVDRSPGRSGGGCGIGGGIGGAATPNVPPSIEKRHKAKAKSLRRRSIRHLGSLMSRMLKALSTIAKLSGTASEQHEGLGGAAPSLLSSTGAAKRSTAAGSAANSAASSAAASPAKRADGQNGGDLEDDGGFGAFRERGRAQGVRRSLSVKQQQQQQRARQQRQQQQQQQVPGVSGLRNHGNTCFMNAVLQCLSNTDMLAEYLGLGQYKQDLTGTAAAAAAAKTTAVAGSGDESSKRGEVTEQLATLVRALWTLEYTPQLSGDFKGVVARYASQFRGSSQHDAQEFLLWLLDRMHEDLNNSNARPSLLLPLPLHQQGELWSSDEADVPGERPLSEQGNRSFVQEIFQAQYRFSLTCPHCQKQSNTFDPFLCISLPIPLRQTRPLSVTVGLSSRTPAFLRVGVAVPVAGSVSRLREALSSEVDVPRTQLVLTELYSDGFHRSFGDDEELGVIHDTDCLFAFEVPSDWSGSHGSSEDAYAGGGVADALVLLVCNRSGGGTNARRFGPPFLVSCLRRASWAELQRCLVGGMTAQLHETARPRWHGPPPFRACVVVESAKKGYLSQQEDRPLAMPIVDKALKSCKRGEPAHIKLLLEWDNETKHWLIGNPQEESVTEAASVQDQKLLHQQPLTCNLSECFQLYTKEEQLAPEDAWRCPYCKQLQQGTVKLSLWTLPDILIIHLKRFCQVGERRTKLSSLVRFPLTALDMTPHVVRRSQSTWTLLSHWSPWRRPRGLGADPDDLRYDLYAVCNHNGRLLQSGHYTAFCKNSLDGQWYCFDDSSVEAVEEERVCTRAAYILFYQRRSAIPAWSASSSHAGSTCSSLSEHWVNRLPGLERRPSLVSKASTSGTSPASPHDSPSTSHDPLPTTDEDGASPFIGGFSSRPFTRGVQSTAPSSPFSANGRRPHNNSCALPPFSASSSPAASFPSVRARPASMPASLPATLPRKADPSLGPAGPSATAAAGAAASSRHGLPRARSVSRDAPPSSSSATSSLLVQQQQQHRRQQQQQQHGSDRRSWSGAATAAIPESSSSTAAPSRGRPSSSSSSTSVAPPPPGDLRRRPAGGGAAAALRRTSTLPRSSDAASASPARLPASLDVAGSLQRQRRAASAQRSSSASRSSLSSSSGRPPGPERRGTAAGVVAAASSPRRRARAAARTDAGADSAHVGKPDRGGFGHASAASAAAKPTGVNVVAAASAKSERSAASAKSDGVAAAAKSEKPAPSAATNAAAKSDAAAAKRKPEGRLSLFRAALMRRDVTQRPAGGAGAVPAAGAAGTASGGGRGQTPKRSPTRASSASASSAPPASTAAVTTQKRSAAAAALQQQQQGQQQGQQQQQQQGKKAANVRSGASGKAKQVAAVAPVAPKAEERSKGRKKDAATKPVAAPAAAVAPSAGTAGGQPGGVPYGTWLARSKREVPESSL</sequence>
<dbReference type="SUPFAM" id="SSF54001">
    <property type="entry name" value="Cysteine proteinases"/>
    <property type="match status" value="1"/>
</dbReference>
<feature type="compositionally biased region" description="Low complexity" evidence="4">
    <location>
        <begin position="1231"/>
        <end position="1290"/>
    </location>
</feature>
<feature type="compositionally biased region" description="Low complexity" evidence="4">
    <location>
        <begin position="1454"/>
        <end position="1471"/>
    </location>
</feature>
<evidence type="ECO:0000256" key="3">
    <source>
        <dbReference type="ARBA" id="ARBA00022801"/>
    </source>
</evidence>
<feature type="compositionally biased region" description="Polar residues" evidence="4">
    <location>
        <begin position="18"/>
        <end position="31"/>
    </location>
</feature>
<feature type="compositionally biased region" description="Acidic residues" evidence="4">
    <location>
        <begin position="121"/>
        <end position="153"/>
    </location>
</feature>
<feature type="compositionally biased region" description="Low complexity" evidence="4">
    <location>
        <begin position="1144"/>
        <end position="1174"/>
    </location>
</feature>
<proteinExistence type="predicted"/>
<feature type="region of interest" description="Disordered" evidence="4">
    <location>
        <begin position="1"/>
        <end position="171"/>
    </location>
</feature>
<feature type="compositionally biased region" description="Low complexity" evidence="4">
    <location>
        <begin position="1542"/>
        <end position="1557"/>
    </location>
</feature>
<dbReference type="InterPro" id="IPR018200">
    <property type="entry name" value="USP_CS"/>
</dbReference>
<feature type="region of interest" description="Disordered" evidence="4">
    <location>
        <begin position="272"/>
        <end position="342"/>
    </location>
</feature>
<dbReference type="InterPro" id="IPR001394">
    <property type="entry name" value="Peptidase_C19_UCH"/>
</dbReference>
<feature type="compositionally biased region" description="Low complexity" evidence="4">
    <location>
        <begin position="1077"/>
        <end position="1098"/>
    </location>
</feature>
<dbReference type="FunFam" id="3.90.70.10:FF:000048">
    <property type="entry name" value="Ubiquitin carboxyl-terminal hydrolase 31"/>
    <property type="match status" value="1"/>
</dbReference>
<accession>A0AAJ7UAB5</accession>
<evidence type="ECO:0000313" key="6">
    <source>
        <dbReference type="Proteomes" id="UP001318040"/>
    </source>
</evidence>
<feature type="compositionally biased region" description="Polar residues" evidence="4">
    <location>
        <begin position="1052"/>
        <end position="1063"/>
    </location>
</feature>
<feature type="compositionally biased region" description="Low complexity" evidence="4">
    <location>
        <begin position="1299"/>
        <end position="1309"/>
    </location>
</feature>
<dbReference type="PANTHER" id="PTHR21646:SF14">
    <property type="entry name" value="FI05488P"/>
    <property type="match status" value="1"/>
</dbReference>
<feature type="compositionally biased region" description="Gly residues" evidence="4">
    <location>
        <begin position="1558"/>
        <end position="1567"/>
    </location>
</feature>
<feature type="compositionally biased region" description="Basic and acidic residues" evidence="4">
    <location>
        <begin position="1575"/>
        <end position="1584"/>
    </location>
</feature>
<dbReference type="CDD" id="cd02674">
    <property type="entry name" value="Peptidase_C19R"/>
    <property type="match status" value="1"/>
</dbReference>
<feature type="compositionally biased region" description="Gly residues" evidence="4">
    <location>
        <begin position="84"/>
        <end position="108"/>
    </location>
</feature>
<dbReference type="Gene3D" id="3.90.70.10">
    <property type="entry name" value="Cysteine proteinases"/>
    <property type="match status" value="2"/>
</dbReference>
<evidence type="ECO:0000256" key="4">
    <source>
        <dbReference type="SAM" id="MobiDB-lite"/>
    </source>
</evidence>
<evidence type="ECO:0000313" key="7">
    <source>
        <dbReference type="RefSeq" id="XP_032832064.1"/>
    </source>
</evidence>
<protein>
    <recommendedName>
        <fullName evidence="2">ubiquitinyl hydrolase 1</fullName>
        <ecNumber evidence="2">3.4.19.12</ecNumber>
    </recommendedName>
</protein>
<feature type="compositionally biased region" description="Basic and acidic residues" evidence="4">
    <location>
        <begin position="1528"/>
        <end position="1541"/>
    </location>
</feature>
<dbReference type="GeneID" id="116955163"/>
<feature type="compositionally biased region" description="Low complexity" evidence="4">
    <location>
        <begin position="1356"/>
        <end position="1398"/>
    </location>
</feature>
<feature type="compositionally biased region" description="Low complexity" evidence="4">
    <location>
        <begin position="1113"/>
        <end position="1132"/>
    </location>
</feature>
<reference evidence="7" key="1">
    <citation type="submission" date="2025-08" db="UniProtKB">
        <authorList>
            <consortium name="RefSeq"/>
        </authorList>
    </citation>
    <scope>IDENTIFICATION</scope>
    <source>
        <tissue evidence="7">Sperm</tissue>
    </source>
</reference>
<feature type="region of interest" description="Disordered" evidence="4">
    <location>
        <begin position="179"/>
        <end position="198"/>
    </location>
</feature>
<feature type="compositionally biased region" description="Low complexity" evidence="4">
    <location>
        <begin position="272"/>
        <end position="282"/>
    </location>
</feature>
<dbReference type="GO" id="GO:0004843">
    <property type="term" value="F:cysteine-type deubiquitinase activity"/>
    <property type="evidence" value="ECO:0007669"/>
    <property type="project" value="UniProtKB-EC"/>
</dbReference>
<gene>
    <name evidence="7" type="primary">LOC116955163</name>
</gene>
<evidence type="ECO:0000256" key="2">
    <source>
        <dbReference type="ARBA" id="ARBA00012759"/>
    </source>
</evidence>
<feature type="compositionally biased region" description="Low complexity" evidence="4">
    <location>
        <begin position="1485"/>
        <end position="1502"/>
    </location>
</feature>
<dbReference type="KEGG" id="pmrn:116955163"/>
<feature type="compositionally biased region" description="Gly residues" evidence="4">
    <location>
        <begin position="179"/>
        <end position="189"/>
    </location>
</feature>
<evidence type="ECO:0000259" key="5">
    <source>
        <dbReference type="PROSITE" id="PS50235"/>
    </source>
</evidence>
<evidence type="ECO:0000256" key="1">
    <source>
        <dbReference type="ARBA" id="ARBA00000707"/>
    </source>
</evidence>
<dbReference type="PROSITE" id="PS00972">
    <property type="entry name" value="USP_1"/>
    <property type="match status" value="1"/>
</dbReference>
<feature type="region of interest" description="Disordered" evidence="4">
    <location>
        <begin position="1003"/>
        <end position="1407"/>
    </location>
</feature>
<dbReference type="Pfam" id="PF00443">
    <property type="entry name" value="UCH"/>
    <property type="match status" value="1"/>
</dbReference>
<feature type="compositionally biased region" description="Pro residues" evidence="4">
    <location>
        <begin position="35"/>
        <end position="49"/>
    </location>
</feature>
<dbReference type="GO" id="GO:0016579">
    <property type="term" value="P:protein deubiquitination"/>
    <property type="evidence" value="ECO:0007669"/>
    <property type="project" value="InterPro"/>
</dbReference>
<feature type="compositionally biased region" description="Low complexity" evidence="4">
    <location>
        <begin position="1430"/>
        <end position="1439"/>
    </location>
</feature>
<feature type="region of interest" description="Disordered" evidence="4">
    <location>
        <begin position="1421"/>
        <end position="1584"/>
    </location>
</feature>
<dbReference type="PROSITE" id="PS00973">
    <property type="entry name" value="USP_2"/>
    <property type="match status" value="1"/>
</dbReference>
<name>A0AAJ7UAB5_PETMA</name>
<feature type="compositionally biased region" description="Low complexity" evidence="4">
    <location>
        <begin position="319"/>
        <end position="337"/>
    </location>
</feature>
<dbReference type="RefSeq" id="XP_032832064.1">
    <property type="nucleotide sequence ID" value="XM_032976173.1"/>
</dbReference>
<dbReference type="EC" id="3.4.19.12" evidence="2"/>
<feature type="compositionally biased region" description="Low complexity" evidence="4">
    <location>
        <begin position="1317"/>
        <end position="1327"/>
    </location>
</feature>
<dbReference type="InterPro" id="IPR050185">
    <property type="entry name" value="Ub_carboxyl-term_hydrolase"/>
</dbReference>
<dbReference type="PANTHER" id="PTHR21646">
    <property type="entry name" value="UBIQUITIN CARBOXYL-TERMINAL HYDROLASE"/>
    <property type="match status" value="1"/>
</dbReference>
<feature type="compositionally biased region" description="Low complexity" evidence="4">
    <location>
        <begin position="1515"/>
        <end position="1527"/>
    </location>
</feature>
<dbReference type="PROSITE" id="PS50235">
    <property type="entry name" value="USP_3"/>
    <property type="match status" value="1"/>
</dbReference>
<keyword evidence="6" id="KW-1185">Reference proteome</keyword>
<dbReference type="InterPro" id="IPR028889">
    <property type="entry name" value="USP"/>
</dbReference>
<dbReference type="Proteomes" id="UP001318040">
    <property type="component" value="Chromosome 58"/>
</dbReference>
<organism evidence="6 7">
    <name type="scientific">Petromyzon marinus</name>
    <name type="common">Sea lamprey</name>
    <dbReference type="NCBI Taxonomy" id="7757"/>
    <lineage>
        <taxon>Eukaryota</taxon>
        <taxon>Metazoa</taxon>
        <taxon>Chordata</taxon>
        <taxon>Craniata</taxon>
        <taxon>Vertebrata</taxon>
        <taxon>Cyclostomata</taxon>
        <taxon>Hyperoartia</taxon>
        <taxon>Petromyzontiformes</taxon>
        <taxon>Petromyzontidae</taxon>
        <taxon>Petromyzon</taxon>
    </lineage>
</organism>
<feature type="compositionally biased region" description="Low complexity" evidence="4">
    <location>
        <begin position="1184"/>
        <end position="1213"/>
    </location>
</feature>
<comment type="catalytic activity">
    <reaction evidence="1">
        <text>Thiol-dependent hydrolysis of ester, thioester, amide, peptide and isopeptide bonds formed by the C-terminal Gly of ubiquitin (a 76-residue protein attached to proteins as an intracellular targeting signal).</text>
        <dbReference type="EC" id="3.4.19.12"/>
    </reaction>
</comment>
<dbReference type="InterPro" id="IPR038765">
    <property type="entry name" value="Papain-like_cys_pep_sf"/>
</dbReference>
<feature type="compositionally biased region" description="Low complexity" evidence="4">
    <location>
        <begin position="1013"/>
        <end position="1031"/>
    </location>
</feature>
<feature type="domain" description="USP" evidence="5">
    <location>
        <begin position="342"/>
        <end position="967"/>
    </location>
</feature>